<evidence type="ECO:0000313" key="2">
    <source>
        <dbReference type="EMBL" id="EET00075.1"/>
    </source>
</evidence>
<feature type="region of interest" description="Disordered" evidence="1">
    <location>
        <begin position="821"/>
        <end position="843"/>
    </location>
</feature>
<proteinExistence type="predicted"/>
<feature type="region of interest" description="Disordered" evidence="1">
    <location>
        <begin position="2804"/>
        <end position="2829"/>
    </location>
</feature>
<evidence type="ECO:0000256" key="1">
    <source>
        <dbReference type="SAM" id="MobiDB-lite"/>
    </source>
</evidence>
<reference evidence="2 3" key="1">
    <citation type="journal article" date="2009" name="PLoS Pathog.">
        <title>Draft genome sequencing of giardia intestinalis assemblage B isolate GS: is human giardiasis caused by two different species?</title>
        <authorList>
            <person name="Franzen O."/>
            <person name="Jerlstrom-Hultqvist J."/>
            <person name="Castro E."/>
            <person name="Sherwood E."/>
            <person name="Ankarklev J."/>
            <person name="Reiner D.S."/>
            <person name="Palm D."/>
            <person name="Andersson J.O."/>
            <person name="Andersson B."/>
            <person name="Svard S.G."/>
        </authorList>
    </citation>
    <scope>NUCLEOTIDE SEQUENCE [LARGE SCALE GENOMIC DNA]</scope>
    <source>
        <strain evidence="3">ATCC 50581 / GS clone H7</strain>
    </source>
</reference>
<feature type="region of interest" description="Disordered" evidence="1">
    <location>
        <begin position="2362"/>
        <end position="2434"/>
    </location>
</feature>
<sequence>MHATKRIGELLNVFYLLETPQNAAYGRALPTKFAPPAGIQCSDSHILTKGILNFPDVLERLRIACDSENNLYTPVTPLLEGQEYFRPFGPKQQASRLDLSHDRIGRPPKRIGDYSRFYDWHICSCILSPLELKTFQRALRVLLEAKQPIKITLDISVNPGEWVHPYGSNKSLHILANMGRKRSSDSTLSPLLTLNHQQHAYPPSEGDPEPTRVSSLMPFTKTWLKHPPARPQQSSQSLGPAEALSKVGLLNGYFIGSFLSQPLRGNKLFSVKRAELGPNHSTVEAQLQHTRDFNEQSSDLPPHAHESLYQHSYSYFGESTSLSDAFYKHTGSSNNESDKKFPSDYNHFNNKLTEDEELILELSSRNIRTLQTTTIDGIIVLGEYYKNERLWKQQTAALLAENAVSSIDCKLNQRNRLKSAPKAEAVLVGQFWATVAKAISLKTTDDITNEEVMCLVRDSDDNLHNCESINHSAEPLQRNVVENTIELPELPPFVDPQSPVLPFESLDAIGPKNIDRESLYYTDGTVMRKPNAIQASMSIKPDMQAGSIDHTDVPHLCPLYQNMRQIFRLFSADISISLNILQILFTNLVLRFLTLSQLLDISTSTNWYHNIIFTIRTGRITAVSLRPQQGSRFLFQSGKTKHRPSFIQLRTSYKYLPMDPSLLSVSHHVHRQQKTPYEHFLAHLEITRAAICRLLYLYPSVQYTPEAHSVTQLFLLSDHISASGLVLEARFFTEHTLLLNNNTELSTLTEVDHLTKLLTDYLMSESLVGFSSFNTNILLSEYYLRHICNGVHKHQSQDTGVSSLTSSNVRNLYDTTLPQSLVQSRTSRKSDNHNQADDQVEHPDPEATMLYTQLLSIYRDTLPPCFTKADDSKSLFKKQTELDTLAPYLYYQSNVRYLLLYQTHMLLSLSASYITGNKSFIIRAPRKVGALRFVMSTFLTRTAALQNLRCACAGTHFEGKGSTTSGMSNQITPSVMKKDYDSASLDGILKREQVHLVLCEEAKVEGFVNMYIRLLFGARVHDAISREMFGQDIDRLLLNLRSRKTSREQTHADDISSVADNLSGQSSIFYPSSVSPINFTDILTQKMLLDDMESTLFVTIFSCNPHRNSVPVAEITKNTAFGPLQPRSSSSNVFKCTGTNSNCNSLSVNLPYMSRNSAMHVSSRTKEASCLGMDLLDTKLADAERHVRCVSYIIGPETENQKTISVPSRILFNLFDQSNGAQQSSRQIDQPVSIKLLVVTYDALHYNYAYTNGQILSLIKEIKRLDTLFVHRIKDHAPHIPLHMYKTDFLISVESTYLLNRDDDLRQEEETRKKLLQLQSMHSPNIVDKTPNKQLQTHDKRATSSIAVYSSVPSHEKISQPSCAADHTILSEQHELSPSCTDQQSEQSYVPYDTVSAPSSSLTRATEDSPAHLLFFDLVSLNYEPSIPVLTNIYDMKLLDKVLTDPTIALLFLNASKKGSCSVYLHDIHSYGPQINYRFPSLQHLPAIVPRRGRQGFKDSSMPKYLIHFPLYQSANETHDPYSVKVDTPGRNGTSVAPPNIFSGSSQSSSLRHSSSTAKAFRHSISEDIIKLIDKFISLDGLINDLNASYNALLVQHQAVNTKRGDARKRHSTNFWSNIGAYMTPMVLTTTMNVSSLDSVASILARSHSIAFGRGSEENWLRGVESELWDKDVYFSMTNSISGSIMYRNTRFPSVYKDSLGSSLDMAIVSDIRRSFPEKYLNMMISSLERLQQLWISTDGSLFLVPASSPPAPRSNIVNHVPPSQSVEQTLAYNMSLPFAIYDKLFMYSPNTANVEHSEIDHSQKSLCFVSSSGDSWNSISRSVVYQTRSIPLLAVIELIDIFKRLLYKQAPHNPNQHDFEVEPFSVGCHIFKPVLDMLADQLKDTFARVKLTITRLFLPASHSYYTSVHYTQQPLKYSRPVALVEGASHLPNLVVFSMTNAVRLAVILPGYMSSNKVQLHTQGTFQSHRDLCIRQLATSTLNRIKNKLSYAVELENKATYLFKIPFKTQIQPKYLSMLHKRPLLQHLYQLDNQNTHDLHENFCNRIEFSSICSRIEANNNISKYMDSLLFFYRALMTIENNVNDTDIDTKHVLSFPFTYNFYSSVIIQLLGSAPSRDMLNIFGCLIPLKMITYCANQDLIYSLTREDRLVGGFLIASSTPSDLDLCSIKYSAIDRGQGSSVPTGPISLLSTFLSEINPSRESINIEALSSILIAYGQLCCATHPLSPIMYKILANSTYGLLTSVMNIVRLIHQETYTLNVIYTETPVIVAVCFAIRRLFIEFDLCGKRYKPMMEIIRQSYCTRKHGEYISKNDYNTLCSVSLQRLNNVTLMSATLNVNKSTSNVNSTPPFSNDSPHGSTCFNVRYTDASNQPSDEDPKGEPTNECLSRAKEGTCGRAPLSPPEPSLTRESVGNKNSTEHTSSKVLYTKEPPRKQSIVSKADELGRIAVSIRSEISAVDVAERANEPSEGSNDLSELCQSTQLGCTSKYPANLLYSKEQVIIGPPTDGLGNPSAPLGSHTEGKISKPYTLYHDNSDDNERDMDDAFIKTSGFNFILVLVNNYDTLHMLGSVMKFALGDCNANIIIPKSNEVLAYITSAAVTAVTTIGRRNSTCMGLSELSVQSKRGYRDSHTGITGETSEPVLRNLANEEGKCVVLQTLAEFIDSVERFRDAQRIHLFAMPCVQNILILEAIHRANMAEKIICWSNLPANRAFDRFLADSEINTELVERLKPASASFQDVIASIPDELQYMILNQGANKPLQQLLVSIVGLIKEFGYNVSQFSIFDDDQARFTMPKLDISMEQESLSTESQVDAEKGLDESPNNKQDAEITEYGSYGPQAVTEYVCKMEPHEYSFTLDCVHRSKGRGKILWRCVKHAIREMFQKDLSVATVEGFDIGHGQDLFSTVSTQQVEYPSIEKSPGQASVMLQETLTTLSSLHSAYSQLTLPLRIDTYQMYLSGCPLTVVKLLSQAAFLSTYSNVSHFDLFISSSHAGKLLEFSGPNGTIGAGAPTCSKLRLTSLITSIVSNAPEPKVFQIPKENVLLTGHSTTPMSALPADAVLSYPSTINLAKIESFYPIRLYHGYTPATGVRAATPENLITARSKAIPHIVRTSVPHASRTGALKSSTSACHEATGVLTKQTDINKAVIITPPVSDKLKACVIRAYKRKNPLAILGKELKRAFYSLLEGEESTCLSIDFPESHITRISLSPITSASSFKRKLIPFCERQLVYEDLHPSDSTPFKHQLVPDKPTMNLNQFVWNRQLVSNLLSVYPSHEIIIKSLQLQCRIAEYATRSGSSPNQVNQEYTAAYQQMYTTIHTIAYTINDSLSYRLHINNQICNHLIMRYSEVSKLLRAQPLLKNSAEAIIFMSITRGNNVRALYQSFKDVIPCLALTSYDKKVILYLLKYRKSKYPETLEIILDQYIRDKYAPRLPSSLCNREAALKYILSQSWSDTSSNYIIDNLKTKLVARIDELATNNADTEEAERSLIQLILYNLNCTQILSNTFDSIFNNYTTVQHIEATTNLAISNFGYTNFKRHDITPLPKECYLTITANRCVSSGPQAVHDSPPQQKCFPLRQDNALGLCSAEEYCPAIYEPPESYVQCWKPLW</sequence>
<protein>
    <submittedName>
        <fullName evidence="2">Uncharacterized protein</fullName>
    </submittedName>
</protein>
<feature type="compositionally biased region" description="Basic and acidic residues" evidence="1">
    <location>
        <begin position="2376"/>
        <end position="2394"/>
    </location>
</feature>
<dbReference type="VEuPathDB" id="GiardiaDB:GL50581_2674"/>
<feature type="region of interest" description="Disordered" evidence="1">
    <location>
        <begin position="1319"/>
        <end position="1340"/>
    </location>
</feature>
<comment type="caution">
    <text evidence="2">The sequence shown here is derived from an EMBL/GenBank/DDBJ whole genome shotgun (WGS) entry which is preliminary data.</text>
</comment>
<organism evidence="2 3">
    <name type="scientific">Giardia intestinalis (strain ATCC 50581 / GS clone H7)</name>
    <name type="common">Giardia lamblia</name>
    <dbReference type="NCBI Taxonomy" id="598745"/>
    <lineage>
        <taxon>Eukaryota</taxon>
        <taxon>Metamonada</taxon>
        <taxon>Diplomonadida</taxon>
        <taxon>Hexamitidae</taxon>
        <taxon>Giardiinae</taxon>
        <taxon>Giardia</taxon>
    </lineage>
</organism>
<dbReference type="OrthoDB" id="10355530at2759"/>
<dbReference type="EMBL" id="ACGJ01002365">
    <property type="protein sequence ID" value="EET00075.1"/>
    <property type="molecule type" value="Genomic_DNA"/>
</dbReference>
<gene>
    <name evidence="2" type="ORF">GL50581_2674</name>
</gene>
<dbReference type="Proteomes" id="UP000002488">
    <property type="component" value="Unassembled WGS sequence"/>
</dbReference>
<name>C6LV70_GIAIB</name>
<evidence type="ECO:0000313" key="3">
    <source>
        <dbReference type="Proteomes" id="UP000002488"/>
    </source>
</evidence>
<feature type="compositionally biased region" description="Polar residues" evidence="1">
    <location>
        <begin position="2362"/>
        <end position="2373"/>
    </location>
</feature>
<feature type="compositionally biased region" description="Basic and acidic residues" evidence="1">
    <location>
        <begin position="828"/>
        <end position="843"/>
    </location>
</feature>
<dbReference type="OMA" id="SRIEANN"/>
<accession>C6LV70</accession>